<evidence type="ECO:0000259" key="8">
    <source>
        <dbReference type="Pfam" id="PF02687"/>
    </source>
</evidence>
<dbReference type="GO" id="GO:0022857">
    <property type="term" value="F:transmembrane transporter activity"/>
    <property type="evidence" value="ECO:0007669"/>
    <property type="project" value="TreeGrafter"/>
</dbReference>
<dbReference type="EMBL" id="LT629799">
    <property type="protein sequence ID" value="SDU80330.1"/>
    <property type="molecule type" value="Genomic_DNA"/>
</dbReference>
<protein>
    <submittedName>
        <fullName evidence="9">FtsX-like permease family protein</fullName>
    </submittedName>
</protein>
<feature type="domain" description="ABC3 transporter permease C-terminal" evidence="8">
    <location>
        <begin position="6"/>
        <end position="117"/>
    </location>
</feature>
<dbReference type="RefSeq" id="WP_231918375.1">
    <property type="nucleotide sequence ID" value="NZ_LT629799.1"/>
</dbReference>
<dbReference type="PANTHER" id="PTHR30572">
    <property type="entry name" value="MEMBRANE COMPONENT OF TRANSPORTER-RELATED"/>
    <property type="match status" value="1"/>
</dbReference>
<dbReference type="Pfam" id="PF02687">
    <property type="entry name" value="FtsX"/>
    <property type="match status" value="1"/>
</dbReference>
<sequence length="125" mass="12496">MLLAGVAGISLLVGGIGVMNIMLVSVSERIREIGLRKALGAPPALIRRQFLAEACLLSLAGGVLGLGTGYLGAVLLPSVIDQPVAISLPASFGALGVALVVGVVAGVYPASRAARLAPIDALRSD</sequence>
<keyword evidence="5 7" id="KW-0472">Membrane</keyword>
<comment type="similarity">
    <text evidence="6">Belongs to the ABC-4 integral membrane protein family.</text>
</comment>
<evidence type="ECO:0000256" key="6">
    <source>
        <dbReference type="ARBA" id="ARBA00038076"/>
    </source>
</evidence>
<organism evidence="9 10">
    <name type="scientific">Microlunatus sagamiharensis</name>
    <dbReference type="NCBI Taxonomy" id="546874"/>
    <lineage>
        <taxon>Bacteria</taxon>
        <taxon>Bacillati</taxon>
        <taxon>Actinomycetota</taxon>
        <taxon>Actinomycetes</taxon>
        <taxon>Propionibacteriales</taxon>
        <taxon>Propionibacteriaceae</taxon>
        <taxon>Microlunatus</taxon>
    </lineage>
</organism>
<evidence type="ECO:0000256" key="5">
    <source>
        <dbReference type="ARBA" id="ARBA00023136"/>
    </source>
</evidence>
<name>A0A1H2LH18_9ACTN</name>
<evidence type="ECO:0000313" key="9">
    <source>
        <dbReference type="EMBL" id="SDU80330.1"/>
    </source>
</evidence>
<keyword evidence="10" id="KW-1185">Reference proteome</keyword>
<feature type="transmembrane region" description="Helical" evidence="7">
    <location>
        <begin position="86"/>
        <end position="108"/>
    </location>
</feature>
<dbReference type="STRING" id="546874.SAMN04488544_0163"/>
<evidence type="ECO:0000256" key="1">
    <source>
        <dbReference type="ARBA" id="ARBA00004651"/>
    </source>
</evidence>
<evidence type="ECO:0000313" key="10">
    <source>
        <dbReference type="Proteomes" id="UP000198825"/>
    </source>
</evidence>
<dbReference type="Proteomes" id="UP000198825">
    <property type="component" value="Chromosome I"/>
</dbReference>
<gene>
    <name evidence="9" type="ORF">SAMN04488544_0163</name>
</gene>
<accession>A0A1H2LH18</accession>
<keyword evidence="4 7" id="KW-1133">Transmembrane helix</keyword>
<evidence type="ECO:0000256" key="2">
    <source>
        <dbReference type="ARBA" id="ARBA00022475"/>
    </source>
</evidence>
<dbReference type="InterPro" id="IPR003838">
    <property type="entry name" value="ABC3_permease_C"/>
</dbReference>
<comment type="subcellular location">
    <subcellularLocation>
        <location evidence="1">Cell membrane</location>
        <topology evidence="1">Multi-pass membrane protein</topology>
    </subcellularLocation>
</comment>
<evidence type="ECO:0000256" key="3">
    <source>
        <dbReference type="ARBA" id="ARBA00022692"/>
    </source>
</evidence>
<evidence type="ECO:0000256" key="4">
    <source>
        <dbReference type="ARBA" id="ARBA00022989"/>
    </source>
</evidence>
<keyword evidence="3 7" id="KW-0812">Transmembrane</keyword>
<dbReference type="GO" id="GO:0005886">
    <property type="term" value="C:plasma membrane"/>
    <property type="evidence" value="ECO:0007669"/>
    <property type="project" value="UniProtKB-SubCell"/>
</dbReference>
<reference evidence="10" key="1">
    <citation type="submission" date="2016-10" db="EMBL/GenBank/DDBJ databases">
        <authorList>
            <person name="Varghese N."/>
            <person name="Submissions S."/>
        </authorList>
    </citation>
    <scope>NUCLEOTIDE SEQUENCE [LARGE SCALE GENOMIC DNA]</scope>
    <source>
        <strain evidence="10">DSM 21743</strain>
    </source>
</reference>
<dbReference type="InterPro" id="IPR050250">
    <property type="entry name" value="Macrolide_Exporter_MacB"/>
</dbReference>
<dbReference type="AlphaFoldDB" id="A0A1H2LH18"/>
<proteinExistence type="inferred from homology"/>
<evidence type="ECO:0000256" key="7">
    <source>
        <dbReference type="SAM" id="Phobius"/>
    </source>
</evidence>
<feature type="transmembrane region" description="Helical" evidence="7">
    <location>
        <begin position="56"/>
        <end position="80"/>
    </location>
</feature>
<feature type="transmembrane region" description="Helical" evidence="7">
    <location>
        <begin position="6"/>
        <end position="26"/>
    </location>
</feature>
<dbReference type="PANTHER" id="PTHR30572:SF4">
    <property type="entry name" value="ABC TRANSPORTER PERMEASE YTRF"/>
    <property type="match status" value="1"/>
</dbReference>
<keyword evidence="2" id="KW-1003">Cell membrane</keyword>